<comment type="caution">
    <text evidence="2">The sequence shown here is derived from an EMBL/GenBank/DDBJ whole genome shotgun (WGS) entry which is preliminary data.</text>
</comment>
<evidence type="ECO:0000256" key="1">
    <source>
        <dbReference type="SAM" id="MobiDB-lite"/>
    </source>
</evidence>
<dbReference type="Proteomes" id="UP000188268">
    <property type="component" value="Unassembled WGS sequence"/>
</dbReference>
<sequence>MVIDIMEWGVFMHLDDHLTSLEVVFNTEFEYFPDAKKMKTPNNSIATSSKIHYEDSEEEEEDMESSSKDEKFDESIDSDEEEEIERELA</sequence>
<proteinExistence type="predicted"/>
<feature type="compositionally biased region" description="Basic and acidic residues" evidence="1">
    <location>
        <begin position="65"/>
        <end position="74"/>
    </location>
</feature>
<evidence type="ECO:0000313" key="2">
    <source>
        <dbReference type="EMBL" id="OMO87824.1"/>
    </source>
</evidence>
<organism evidence="2 3">
    <name type="scientific">Corchorus capsularis</name>
    <name type="common">Jute</name>
    <dbReference type="NCBI Taxonomy" id="210143"/>
    <lineage>
        <taxon>Eukaryota</taxon>
        <taxon>Viridiplantae</taxon>
        <taxon>Streptophyta</taxon>
        <taxon>Embryophyta</taxon>
        <taxon>Tracheophyta</taxon>
        <taxon>Spermatophyta</taxon>
        <taxon>Magnoliopsida</taxon>
        <taxon>eudicotyledons</taxon>
        <taxon>Gunneridae</taxon>
        <taxon>Pentapetalae</taxon>
        <taxon>rosids</taxon>
        <taxon>malvids</taxon>
        <taxon>Malvales</taxon>
        <taxon>Malvaceae</taxon>
        <taxon>Grewioideae</taxon>
        <taxon>Apeibeae</taxon>
        <taxon>Corchorus</taxon>
    </lineage>
</organism>
<dbReference type="AlphaFoldDB" id="A0A1R3IZ38"/>
<keyword evidence="3" id="KW-1185">Reference proteome</keyword>
<reference evidence="2 3" key="1">
    <citation type="submission" date="2013-09" db="EMBL/GenBank/DDBJ databases">
        <title>Corchorus capsularis genome sequencing.</title>
        <authorList>
            <person name="Alam M."/>
            <person name="Haque M.S."/>
            <person name="Islam M.S."/>
            <person name="Emdad E.M."/>
            <person name="Islam M.M."/>
            <person name="Ahmed B."/>
            <person name="Halim A."/>
            <person name="Hossen Q.M.M."/>
            <person name="Hossain M.Z."/>
            <person name="Ahmed R."/>
            <person name="Khan M.M."/>
            <person name="Islam R."/>
            <person name="Rashid M.M."/>
            <person name="Khan S.A."/>
            <person name="Rahman M.S."/>
            <person name="Alam M."/>
        </authorList>
    </citation>
    <scope>NUCLEOTIDE SEQUENCE [LARGE SCALE GENOMIC DNA]</scope>
    <source>
        <strain evidence="3">cv. CVL-1</strain>
        <tissue evidence="2">Whole seedling</tissue>
    </source>
</reference>
<accession>A0A1R3IZ38</accession>
<feature type="region of interest" description="Disordered" evidence="1">
    <location>
        <begin position="36"/>
        <end position="89"/>
    </location>
</feature>
<feature type="compositionally biased region" description="Acidic residues" evidence="1">
    <location>
        <begin position="75"/>
        <end position="89"/>
    </location>
</feature>
<feature type="compositionally biased region" description="Acidic residues" evidence="1">
    <location>
        <begin position="55"/>
        <end position="64"/>
    </location>
</feature>
<dbReference type="STRING" id="210143.A0A1R3IZ38"/>
<name>A0A1R3IZ38_COCAP</name>
<gene>
    <name evidence="2" type="ORF">CCACVL1_08743</name>
</gene>
<dbReference type="Gramene" id="OMO87824">
    <property type="protein sequence ID" value="OMO87824"/>
    <property type="gene ID" value="CCACVL1_08743"/>
</dbReference>
<evidence type="ECO:0000313" key="3">
    <source>
        <dbReference type="Proteomes" id="UP000188268"/>
    </source>
</evidence>
<feature type="compositionally biased region" description="Polar residues" evidence="1">
    <location>
        <begin position="40"/>
        <end position="50"/>
    </location>
</feature>
<protein>
    <submittedName>
        <fullName evidence="2">Uncharacterized protein</fullName>
    </submittedName>
</protein>
<dbReference type="EMBL" id="AWWV01009148">
    <property type="protein sequence ID" value="OMO87824.1"/>
    <property type="molecule type" value="Genomic_DNA"/>
</dbReference>